<dbReference type="STRING" id="1312852.EG19_01690"/>
<evidence type="ECO:0000313" key="1">
    <source>
        <dbReference type="EMBL" id="KDA53934.1"/>
    </source>
</evidence>
<sequence length="83" mass="9192">MSWQGNLTQEQQVVRAFLAMPPCPVKEALGRLVLQVAFQVENLRCAQAQADGLPCQELEPDCSACQGLEERLRRCLEAEAFSA</sequence>
<dbReference type="AlphaFoldDB" id="A0A062XX13"/>
<proteinExistence type="predicted"/>
<dbReference type="EMBL" id="JMFG01000015">
    <property type="protein sequence ID" value="KDA53934.1"/>
    <property type="molecule type" value="Genomic_DNA"/>
</dbReference>
<dbReference type="RefSeq" id="WP_038048561.1">
    <property type="nucleotide sequence ID" value="NZ_JMFG01000015.1"/>
</dbReference>
<evidence type="ECO:0000313" key="2">
    <source>
        <dbReference type="Proteomes" id="UP000027284"/>
    </source>
</evidence>
<comment type="caution">
    <text evidence="1">The sequence shown here is derived from an EMBL/GenBank/DDBJ whole genome shotgun (WGS) entry which is preliminary data.</text>
</comment>
<dbReference type="Proteomes" id="UP000027284">
    <property type="component" value="Unassembled WGS sequence"/>
</dbReference>
<reference evidence="1 2" key="1">
    <citation type="submission" date="2014-04" db="EMBL/GenBank/DDBJ databases">
        <title>The Genome Sequence of Thermoanaerobaculum aquaticum MP-01, The First Cultivated Group 23 Acidobacterium.</title>
        <authorList>
            <person name="Stamps B.W."/>
            <person name="Losey N.A."/>
            <person name="Lawson P.A."/>
            <person name="Stevenson B.S."/>
        </authorList>
    </citation>
    <scope>NUCLEOTIDE SEQUENCE [LARGE SCALE GENOMIC DNA]</scope>
    <source>
        <strain evidence="1 2">MP-01</strain>
    </source>
</reference>
<gene>
    <name evidence="1" type="ORF">EG19_01690</name>
</gene>
<accession>A0A062XX13</accession>
<protein>
    <submittedName>
        <fullName evidence="1">Uncharacterized protein</fullName>
    </submittedName>
</protein>
<name>A0A062XX13_9BACT</name>
<organism evidence="1 2">
    <name type="scientific">Thermoanaerobaculum aquaticum</name>
    <dbReference type="NCBI Taxonomy" id="1312852"/>
    <lineage>
        <taxon>Bacteria</taxon>
        <taxon>Pseudomonadati</taxon>
        <taxon>Acidobacteriota</taxon>
        <taxon>Thermoanaerobaculia</taxon>
        <taxon>Thermoanaerobaculales</taxon>
        <taxon>Thermoanaerobaculaceae</taxon>
        <taxon>Thermoanaerobaculum</taxon>
    </lineage>
</organism>
<keyword evidence="2" id="KW-1185">Reference proteome</keyword>